<organism evidence="2 3">
    <name type="scientific">Phytomonospora endophytica</name>
    <dbReference type="NCBI Taxonomy" id="714109"/>
    <lineage>
        <taxon>Bacteria</taxon>
        <taxon>Bacillati</taxon>
        <taxon>Actinomycetota</taxon>
        <taxon>Actinomycetes</taxon>
        <taxon>Micromonosporales</taxon>
        <taxon>Micromonosporaceae</taxon>
        <taxon>Phytomonospora</taxon>
    </lineage>
</organism>
<keyword evidence="2" id="KW-0808">Transferase</keyword>
<accession>A0A841FTM8</accession>
<evidence type="ECO:0000259" key="1">
    <source>
        <dbReference type="PROSITE" id="PS50206"/>
    </source>
</evidence>
<dbReference type="Gene3D" id="3.40.250.10">
    <property type="entry name" value="Rhodanese-like domain"/>
    <property type="match status" value="1"/>
</dbReference>
<dbReference type="AlphaFoldDB" id="A0A841FTM8"/>
<dbReference type="InterPro" id="IPR001763">
    <property type="entry name" value="Rhodanese-like_dom"/>
</dbReference>
<dbReference type="Pfam" id="PF00581">
    <property type="entry name" value="Rhodanese"/>
    <property type="match status" value="1"/>
</dbReference>
<keyword evidence="3" id="KW-1185">Reference proteome</keyword>
<evidence type="ECO:0000313" key="2">
    <source>
        <dbReference type="EMBL" id="MBB6039685.1"/>
    </source>
</evidence>
<evidence type="ECO:0000313" key="3">
    <source>
        <dbReference type="Proteomes" id="UP000548476"/>
    </source>
</evidence>
<gene>
    <name evidence="2" type="ORF">HNR73_007582</name>
</gene>
<dbReference type="InterPro" id="IPR050229">
    <property type="entry name" value="GlpE_sulfurtransferase"/>
</dbReference>
<proteinExistence type="predicted"/>
<dbReference type="SMART" id="SM00450">
    <property type="entry name" value="RHOD"/>
    <property type="match status" value="1"/>
</dbReference>
<reference evidence="2 3" key="1">
    <citation type="submission" date="2020-08" db="EMBL/GenBank/DDBJ databases">
        <title>Genomic Encyclopedia of Type Strains, Phase IV (KMG-IV): sequencing the most valuable type-strain genomes for metagenomic binning, comparative biology and taxonomic classification.</title>
        <authorList>
            <person name="Goeker M."/>
        </authorList>
    </citation>
    <scope>NUCLEOTIDE SEQUENCE [LARGE SCALE GENOMIC DNA]</scope>
    <source>
        <strain evidence="2 3">YIM 65646</strain>
    </source>
</reference>
<dbReference type="PANTHER" id="PTHR43031">
    <property type="entry name" value="FAD-DEPENDENT OXIDOREDUCTASE"/>
    <property type="match status" value="1"/>
</dbReference>
<dbReference type="EMBL" id="JACHGT010000024">
    <property type="protein sequence ID" value="MBB6039685.1"/>
    <property type="molecule type" value="Genomic_DNA"/>
</dbReference>
<protein>
    <submittedName>
        <fullName evidence="2">Rhodanese-related sulfurtransferase</fullName>
    </submittedName>
</protein>
<dbReference type="SUPFAM" id="SSF52821">
    <property type="entry name" value="Rhodanese/Cell cycle control phosphatase"/>
    <property type="match status" value="1"/>
</dbReference>
<name>A0A841FTM8_9ACTN</name>
<dbReference type="GO" id="GO:0016740">
    <property type="term" value="F:transferase activity"/>
    <property type="evidence" value="ECO:0007669"/>
    <property type="project" value="UniProtKB-KW"/>
</dbReference>
<dbReference type="Proteomes" id="UP000548476">
    <property type="component" value="Unassembled WGS sequence"/>
</dbReference>
<feature type="domain" description="Rhodanese" evidence="1">
    <location>
        <begin position="38"/>
        <end position="128"/>
    </location>
</feature>
<dbReference type="PANTHER" id="PTHR43031:SF1">
    <property type="entry name" value="PYRIDINE NUCLEOTIDE-DISULPHIDE OXIDOREDUCTASE"/>
    <property type="match status" value="1"/>
</dbReference>
<dbReference type="InterPro" id="IPR036873">
    <property type="entry name" value="Rhodanese-like_dom_sf"/>
</dbReference>
<sequence length="147" mass="15816">MGMIVGMTQMANAPAVAHFAAKLAFETDVSDVHTAVEKRHEVTIVDTRSIASWNAGHIPGAVHLPTGKIRHRAEGLIPRDRPVVVYCWGPGCNGAAKAALAFAEGGWDVREMIGGFEYWVREGFGFETAEGPDRRPVDPLTAPAPRA</sequence>
<dbReference type="PROSITE" id="PS50206">
    <property type="entry name" value="RHODANESE_3"/>
    <property type="match status" value="1"/>
</dbReference>
<comment type="caution">
    <text evidence="2">The sequence shown here is derived from an EMBL/GenBank/DDBJ whole genome shotgun (WGS) entry which is preliminary data.</text>
</comment>